<evidence type="ECO:0000313" key="3">
    <source>
        <dbReference type="Proteomes" id="UP000249123"/>
    </source>
</evidence>
<dbReference type="OrthoDB" id="9804721at2"/>
<accession>A0A062U6Z3</accession>
<protein>
    <recommendedName>
        <fullName evidence="1">UspA domain-containing protein</fullName>
    </recommendedName>
</protein>
<accession>A0A328JX77</accession>
<dbReference type="STRING" id="1280941.HY2_08265"/>
<dbReference type="RefSeq" id="WP_034824392.1">
    <property type="nucleotide sequence ID" value="NZ_AWFA01000005.1"/>
</dbReference>
<organism evidence="2 3">
    <name type="scientific">Hyphomonas pacifica</name>
    <dbReference type="NCBI Taxonomy" id="1280941"/>
    <lineage>
        <taxon>Bacteria</taxon>
        <taxon>Pseudomonadati</taxon>
        <taxon>Pseudomonadota</taxon>
        <taxon>Alphaproteobacteria</taxon>
        <taxon>Hyphomonadales</taxon>
        <taxon>Hyphomonadaceae</taxon>
        <taxon>Hyphomonas</taxon>
    </lineage>
</organism>
<gene>
    <name evidence="2" type="ORF">HY3_08870</name>
</gene>
<evidence type="ECO:0000313" key="2">
    <source>
        <dbReference type="EMBL" id="RAN35172.1"/>
    </source>
</evidence>
<dbReference type="eggNOG" id="COG0589">
    <property type="taxonomic scope" value="Bacteria"/>
</dbReference>
<dbReference type="InterPro" id="IPR006016">
    <property type="entry name" value="UspA"/>
</dbReference>
<sequence>MSVVAMLQGTSKEDRSTTLSALALAKKMNVPVRGLCALPDPNSAMMVIATPEASGLTGTTTQSIIEMQDQVLKVSRECFEETCDTGAHGLSCEFIHDVNTVEQSGSNAATLAEAVIFPRTAAKGGEPLNLAFEHVLMTAGLPVVVAGTYEPFNGPAIIAWDGSNGAARAVRFHLPILRAMGEVIIAQNKKDLKKDPDREIAAPHALQDWLTFHGITSKTEEIEGEVATGLLAMAKGASASMIVAGAYGHSRLTERLFGGTTRRLLTAEEAPALALAH</sequence>
<evidence type="ECO:0000259" key="1">
    <source>
        <dbReference type="Pfam" id="PF00582"/>
    </source>
</evidence>
<dbReference type="Proteomes" id="UP000249123">
    <property type="component" value="Unassembled WGS sequence"/>
</dbReference>
<dbReference type="Gene3D" id="3.40.50.12370">
    <property type="match status" value="1"/>
</dbReference>
<comment type="caution">
    <text evidence="2">The sequence shown here is derived from an EMBL/GenBank/DDBJ whole genome shotgun (WGS) entry which is preliminary data.</text>
</comment>
<dbReference type="Pfam" id="PF00582">
    <property type="entry name" value="Usp"/>
    <property type="match status" value="1"/>
</dbReference>
<dbReference type="EMBL" id="AWFB01000006">
    <property type="protein sequence ID" value="RAN35172.1"/>
    <property type="molecule type" value="Genomic_DNA"/>
</dbReference>
<dbReference type="CDD" id="cd00293">
    <property type="entry name" value="USP-like"/>
    <property type="match status" value="1"/>
</dbReference>
<reference evidence="2 3" key="1">
    <citation type="submission" date="2013-04" db="EMBL/GenBank/DDBJ databases">
        <title>Hyphomonas sp. T24B3 Genome Sequencing.</title>
        <authorList>
            <person name="Lai Q."/>
            <person name="Shao Z."/>
        </authorList>
    </citation>
    <scope>NUCLEOTIDE SEQUENCE [LARGE SCALE GENOMIC DNA]</scope>
    <source>
        <strain evidence="2 3">T24B3</strain>
    </source>
</reference>
<dbReference type="AlphaFoldDB" id="A0A062U6Z3"/>
<keyword evidence="3" id="KW-1185">Reference proteome</keyword>
<proteinExistence type="predicted"/>
<name>A0A062U6Z3_9PROT</name>
<feature type="domain" description="UspA" evidence="1">
    <location>
        <begin position="206"/>
        <end position="266"/>
    </location>
</feature>
<dbReference type="SUPFAM" id="SSF52402">
    <property type="entry name" value="Adenine nucleotide alpha hydrolases-like"/>
    <property type="match status" value="1"/>
</dbReference>